<dbReference type="AlphaFoldDB" id="A0A0M9VK56"/>
<feature type="chain" id="PRO_5005839088" evidence="1">
    <location>
        <begin position="28"/>
        <end position="788"/>
    </location>
</feature>
<evidence type="ECO:0000313" key="3">
    <source>
        <dbReference type="Proteomes" id="UP000037755"/>
    </source>
</evidence>
<dbReference type="STRING" id="1202724.AM493_03400"/>
<reference evidence="2 3" key="1">
    <citation type="submission" date="2015-08" db="EMBL/GenBank/DDBJ databases">
        <title>Whole genome sequence of Flavobacterium akiainvivens IK-1T, from decaying Wikstroemia oahuensis, an endemic Hawaiian shrub.</title>
        <authorList>
            <person name="Wan X."/>
            <person name="Hou S."/>
            <person name="Saito J."/>
            <person name="Donachie S."/>
        </authorList>
    </citation>
    <scope>NUCLEOTIDE SEQUENCE [LARGE SCALE GENOMIC DNA]</scope>
    <source>
        <strain evidence="2 3">IK-1</strain>
    </source>
</reference>
<dbReference type="PROSITE" id="PS51257">
    <property type="entry name" value="PROKAR_LIPOPROTEIN"/>
    <property type="match status" value="1"/>
</dbReference>
<protein>
    <submittedName>
        <fullName evidence="2">Uncharacterized protein</fullName>
    </submittedName>
</protein>
<keyword evidence="3" id="KW-1185">Reference proteome</keyword>
<sequence length="788" mass="91806">MAPKTLKPITGCLAISIAFLYSVSVAACGWGDTDETLRLAFFRAEAPGMAKFSPFYYSDHYFNQYEIYSTADRWRNCREWQQKLGDAVVLEHIYELQYNTVPERFQLAYQSGTLKTEFKGNTFIKALLLPKNKGLLEYFEFAKQMEYFQNPHNSKWESWDDSGEERYWDREQDFAEQGQKSAATILAQVAKKLPQVKDAFLQQRYAFMLIRYGETAKVPALYDRYFTNSNTILQNWALLFKAYATQDKAEQNYYLSRVFDLCEEKVIAVMQWFNINETERTLAYTKNDHEKAVILPIAAMRNPGRALDQIERINRLWPQSVYVNMLVGREINKLEDWIFSPKMLTSGPDIYSEYVYEKEYARARRQNLKNDLAYLARLKGFVKNVYPQTQSATKDYLLSCLSHLSFMDDSIADGYRYANAISNNAPASVKVQKSVELALVAAKQGKLSDVAVQQKLYEAIQQLWANTEADEAKSLYTFLKVLSSEYNKAGDMATAGLLFLKADNYKYYYGYYSDGLSVENQPANYSHIAYFDRLATLKDIDNLVDIISDKNKSPFYTFISNGVTTDVNFYLDLKGTIAFRQNKLKEAFEIFKAIPKSYYKEQDPYSGYYTSDPYYPSVLDYALTEVERKVVYDFDKAEFVKQLIGLQEKTDAESYLKLGHAYYNLSYAGSYWKMISYYQGYMYYDAYFGHMAKLKETFQSGNYANLTLAKYWYNKAYKKAKNKEQKAMAALMLHVCTKHSNFSFHRHWWDNKPRNLSSDKWVGAFYSTYKKTGTFKKFSCPEMEMYLK</sequence>
<dbReference type="OrthoDB" id="639967at2"/>
<keyword evidence="1" id="KW-0732">Signal</keyword>
<dbReference type="EMBL" id="LIYD01000005">
    <property type="protein sequence ID" value="KOS08182.1"/>
    <property type="molecule type" value="Genomic_DNA"/>
</dbReference>
<dbReference type="RefSeq" id="WP_074961547.1">
    <property type="nucleotide sequence ID" value="NZ_FOYA01000006.1"/>
</dbReference>
<dbReference type="PATRIC" id="fig|1202724.3.peg.696"/>
<evidence type="ECO:0000313" key="2">
    <source>
        <dbReference type="EMBL" id="KOS08182.1"/>
    </source>
</evidence>
<comment type="caution">
    <text evidence="2">The sequence shown here is derived from an EMBL/GenBank/DDBJ whole genome shotgun (WGS) entry which is preliminary data.</text>
</comment>
<feature type="signal peptide" evidence="1">
    <location>
        <begin position="1"/>
        <end position="27"/>
    </location>
</feature>
<accession>A0A0M9VK56</accession>
<proteinExistence type="predicted"/>
<gene>
    <name evidence="2" type="ORF">AM493_03400</name>
</gene>
<dbReference type="Proteomes" id="UP000037755">
    <property type="component" value="Unassembled WGS sequence"/>
</dbReference>
<evidence type="ECO:0000256" key="1">
    <source>
        <dbReference type="SAM" id="SignalP"/>
    </source>
</evidence>
<name>A0A0M9VK56_9FLAO</name>
<organism evidence="2 3">
    <name type="scientific">Flavobacterium akiainvivens</name>
    <dbReference type="NCBI Taxonomy" id="1202724"/>
    <lineage>
        <taxon>Bacteria</taxon>
        <taxon>Pseudomonadati</taxon>
        <taxon>Bacteroidota</taxon>
        <taxon>Flavobacteriia</taxon>
        <taxon>Flavobacteriales</taxon>
        <taxon>Flavobacteriaceae</taxon>
        <taxon>Flavobacterium</taxon>
    </lineage>
</organism>